<sequence length="110" mass="11663">MGAGVVVAPFVEQLTVRVVDDDVVLHFISEQDDVTFTGADDAVAVLDWRLGAEDSPIWNQTVFEIALAEDGFLSTENGGEGCSCRGGGEEVTARKGALEHAETYSSALVM</sequence>
<keyword evidence="2" id="KW-1185">Reference proteome</keyword>
<comment type="caution">
    <text evidence="1">The sequence shown here is derived from an EMBL/GenBank/DDBJ whole genome shotgun (WGS) entry which is preliminary data.</text>
</comment>
<organism evidence="1 2">
    <name type="scientific">Rubritalea profundi</name>
    <dbReference type="NCBI Taxonomy" id="1658618"/>
    <lineage>
        <taxon>Bacteria</taxon>
        <taxon>Pseudomonadati</taxon>
        <taxon>Verrucomicrobiota</taxon>
        <taxon>Verrucomicrobiia</taxon>
        <taxon>Verrucomicrobiales</taxon>
        <taxon>Rubritaleaceae</taxon>
        <taxon>Rubritalea</taxon>
    </lineage>
</organism>
<evidence type="ECO:0000313" key="2">
    <source>
        <dbReference type="Proteomes" id="UP000239907"/>
    </source>
</evidence>
<gene>
    <name evidence="1" type="ORF">BSZ32_07350</name>
</gene>
<reference evidence="1 2" key="1">
    <citation type="submission" date="2016-12" db="EMBL/GenBank/DDBJ databases">
        <title>Study of bacterial adaptation to deep sea.</title>
        <authorList>
            <person name="Song J."/>
            <person name="Yoshizawa S."/>
            <person name="Kogure K."/>
        </authorList>
    </citation>
    <scope>NUCLEOTIDE SEQUENCE [LARGE SCALE GENOMIC DNA]</scope>
    <source>
        <strain evidence="1 2">SAORIC-165</strain>
    </source>
</reference>
<dbReference type="EMBL" id="MQWA01000001">
    <property type="protein sequence ID" value="PQJ28346.1"/>
    <property type="molecule type" value="Genomic_DNA"/>
</dbReference>
<name>A0A2S7U020_9BACT</name>
<evidence type="ECO:0000313" key="1">
    <source>
        <dbReference type="EMBL" id="PQJ28346.1"/>
    </source>
</evidence>
<proteinExistence type="predicted"/>
<dbReference type="Proteomes" id="UP000239907">
    <property type="component" value="Unassembled WGS sequence"/>
</dbReference>
<dbReference type="AlphaFoldDB" id="A0A2S7U020"/>
<accession>A0A2S7U020</accession>
<protein>
    <submittedName>
        <fullName evidence="1">Uncharacterized protein</fullName>
    </submittedName>
</protein>